<protein>
    <submittedName>
        <fullName evidence="1">Uncharacterized protein</fullName>
    </submittedName>
</protein>
<dbReference type="EnsemblPlants" id="AVESA.00010b.r2.4AG0592680.1">
    <property type="protein sequence ID" value="AVESA.00010b.r2.4AG0592680.1.CDS"/>
    <property type="gene ID" value="AVESA.00010b.r2.4AG0592680"/>
</dbReference>
<proteinExistence type="predicted"/>
<organism evidence="1 2">
    <name type="scientific">Avena sativa</name>
    <name type="common">Oat</name>
    <dbReference type="NCBI Taxonomy" id="4498"/>
    <lineage>
        <taxon>Eukaryota</taxon>
        <taxon>Viridiplantae</taxon>
        <taxon>Streptophyta</taxon>
        <taxon>Embryophyta</taxon>
        <taxon>Tracheophyta</taxon>
        <taxon>Spermatophyta</taxon>
        <taxon>Magnoliopsida</taxon>
        <taxon>Liliopsida</taxon>
        <taxon>Poales</taxon>
        <taxon>Poaceae</taxon>
        <taxon>BOP clade</taxon>
        <taxon>Pooideae</taxon>
        <taxon>Poodae</taxon>
        <taxon>Poeae</taxon>
        <taxon>Poeae Chloroplast Group 1 (Aveneae type)</taxon>
        <taxon>Aveninae</taxon>
        <taxon>Avena</taxon>
    </lineage>
</organism>
<name>A0ACD5W6W2_AVESA</name>
<evidence type="ECO:0000313" key="1">
    <source>
        <dbReference type="EnsemblPlants" id="AVESA.00010b.r2.4AG0592680.1.CDS"/>
    </source>
</evidence>
<sequence>MPKRGKHSEEATGGSGEDRISALPDAILQVVLSFLPSDEAWETCWLSRRWRHLWKSAPALRIVQTNVTYWNVRELNNIVNYILLLRDCLPLDECEISYRGRRADEDHTEIFRFTGQWIHYALSLCQARVLKIRICNVGILMTRDESLVSQFLRRVELTGVILSEHAIDFSGCPNLEDLNLCCCTTESVQKILSQSLRRLSIISCDFNLDSDYRIRISAPGLVSLLLDNVRGGVPLLESMPSLVRAFIRLGVSYLDTCSHEDYRDCDECLAYDDHGDGNGCVLLQGLSGATSLELITTNRDVFIFRKDLKQCPTFSMVKTLLLNEWCVAADFGALACFLQHMPVLEKLVLQLRLDVLQTWKYGRETYESCNPTVQLVLKHLKVVEIRCHKEDELVLQIVKIMSTFGVSSDRIDVQVIQQSPYVPDFSARFSFEQKEILE</sequence>
<keyword evidence="2" id="KW-1185">Reference proteome</keyword>
<dbReference type="Proteomes" id="UP001732700">
    <property type="component" value="Chromosome 4A"/>
</dbReference>
<reference evidence="1" key="2">
    <citation type="submission" date="2025-09" db="UniProtKB">
        <authorList>
            <consortium name="EnsemblPlants"/>
        </authorList>
    </citation>
    <scope>IDENTIFICATION</scope>
</reference>
<evidence type="ECO:0000313" key="2">
    <source>
        <dbReference type="Proteomes" id="UP001732700"/>
    </source>
</evidence>
<accession>A0ACD5W6W2</accession>
<reference evidence="1" key="1">
    <citation type="submission" date="2021-05" db="EMBL/GenBank/DDBJ databases">
        <authorList>
            <person name="Scholz U."/>
            <person name="Mascher M."/>
            <person name="Fiebig A."/>
        </authorList>
    </citation>
    <scope>NUCLEOTIDE SEQUENCE [LARGE SCALE GENOMIC DNA]</scope>
</reference>